<keyword evidence="3" id="KW-0677">Repeat</keyword>
<dbReference type="InterPro" id="IPR001451">
    <property type="entry name" value="Hexapep"/>
</dbReference>
<dbReference type="GO" id="GO:0008374">
    <property type="term" value="F:O-acyltransferase activity"/>
    <property type="evidence" value="ECO:0007669"/>
    <property type="project" value="TreeGrafter"/>
</dbReference>
<proteinExistence type="inferred from homology"/>
<evidence type="ECO:0000256" key="1">
    <source>
        <dbReference type="ARBA" id="ARBA00007274"/>
    </source>
</evidence>
<sequence>MVKRRWWYRLGNRAVLAVWRRIGDAGRITAASAAGRRFAAFGEGSAIAFPPGTLLGERWISIGHFTLVGPHVTLSAGFVPERDLGPGPIVRIGSGVVLGRGSHVIGHQSIDIGDDVYTGPYVYITDQNHGYCDPQVPIGKQWPVNAPVSIGAGSWLGTGAIILPGAVIGRNVVVAAGSVVRGCVPDHCVVGGVPARILRRYSGDGAWVPAHEAAREERAGLPLETGSPADR</sequence>
<keyword evidence="4" id="KW-0012">Acyltransferase</keyword>
<reference evidence="4" key="1">
    <citation type="submission" date="2021-04" db="EMBL/GenBank/DDBJ databases">
        <title>Genome based classification of Actinospica acidithermotolerans sp. nov., an actinobacterium isolated from an Indonesian hot spring.</title>
        <authorList>
            <person name="Kusuma A.B."/>
            <person name="Putra K.E."/>
            <person name="Nafisah S."/>
            <person name="Loh J."/>
            <person name="Nouioui I."/>
            <person name="Goodfellow M."/>
        </authorList>
    </citation>
    <scope>NUCLEOTIDE SEQUENCE</scope>
    <source>
        <strain evidence="4">DSM 45618</strain>
    </source>
</reference>
<accession>A0A8J7WMT7</accession>
<dbReference type="PROSITE" id="PS00101">
    <property type="entry name" value="HEXAPEP_TRANSFERASES"/>
    <property type="match status" value="1"/>
</dbReference>
<name>A0A8J7WMT7_9ACTN</name>
<keyword evidence="5" id="KW-1185">Reference proteome</keyword>
<organism evidence="4 5">
    <name type="scientific">Actinocrinis puniceicyclus</name>
    <dbReference type="NCBI Taxonomy" id="977794"/>
    <lineage>
        <taxon>Bacteria</taxon>
        <taxon>Bacillati</taxon>
        <taxon>Actinomycetota</taxon>
        <taxon>Actinomycetes</taxon>
        <taxon>Catenulisporales</taxon>
        <taxon>Actinospicaceae</taxon>
        <taxon>Actinocrinis</taxon>
    </lineage>
</organism>
<dbReference type="CDD" id="cd04647">
    <property type="entry name" value="LbH_MAT_like"/>
    <property type="match status" value="1"/>
</dbReference>
<dbReference type="InterPro" id="IPR051159">
    <property type="entry name" value="Hexapeptide_acetyltransf"/>
</dbReference>
<dbReference type="EMBL" id="JAGSXH010000044">
    <property type="protein sequence ID" value="MBS2964218.1"/>
    <property type="molecule type" value="Genomic_DNA"/>
</dbReference>
<dbReference type="InterPro" id="IPR011004">
    <property type="entry name" value="Trimer_LpxA-like_sf"/>
</dbReference>
<evidence type="ECO:0000256" key="3">
    <source>
        <dbReference type="ARBA" id="ARBA00022737"/>
    </source>
</evidence>
<protein>
    <submittedName>
        <fullName evidence="4">Acyltransferase</fullName>
    </submittedName>
</protein>
<dbReference type="RefSeq" id="WP_211468579.1">
    <property type="nucleotide sequence ID" value="NZ_JAGSXH010000044.1"/>
</dbReference>
<dbReference type="PANTHER" id="PTHR23416">
    <property type="entry name" value="SIALIC ACID SYNTHASE-RELATED"/>
    <property type="match status" value="1"/>
</dbReference>
<dbReference type="Proteomes" id="UP000677913">
    <property type="component" value="Unassembled WGS sequence"/>
</dbReference>
<dbReference type="Gene3D" id="2.160.10.10">
    <property type="entry name" value="Hexapeptide repeat proteins"/>
    <property type="match status" value="1"/>
</dbReference>
<evidence type="ECO:0000256" key="2">
    <source>
        <dbReference type="ARBA" id="ARBA00022679"/>
    </source>
</evidence>
<evidence type="ECO:0000313" key="5">
    <source>
        <dbReference type="Proteomes" id="UP000677913"/>
    </source>
</evidence>
<gene>
    <name evidence="4" type="ORF">KGA66_14255</name>
</gene>
<evidence type="ECO:0000313" key="4">
    <source>
        <dbReference type="EMBL" id="MBS2964218.1"/>
    </source>
</evidence>
<comment type="similarity">
    <text evidence="1">Belongs to the transferase hexapeptide repeat family.</text>
</comment>
<dbReference type="GO" id="GO:0005829">
    <property type="term" value="C:cytosol"/>
    <property type="evidence" value="ECO:0007669"/>
    <property type="project" value="TreeGrafter"/>
</dbReference>
<dbReference type="PANTHER" id="PTHR23416:SF23">
    <property type="entry name" value="ACETYLTRANSFERASE C18B11.09C-RELATED"/>
    <property type="match status" value="1"/>
</dbReference>
<dbReference type="AlphaFoldDB" id="A0A8J7WMT7"/>
<comment type="caution">
    <text evidence="4">The sequence shown here is derived from an EMBL/GenBank/DDBJ whole genome shotgun (WGS) entry which is preliminary data.</text>
</comment>
<dbReference type="SUPFAM" id="SSF51161">
    <property type="entry name" value="Trimeric LpxA-like enzymes"/>
    <property type="match status" value="1"/>
</dbReference>
<dbReference type="InterPro" id="IPR018357">
    <property type="entry name" value="Hexapep_transf_CS"/>
</dbReference>
<dbReference type="Pfam" id="PF00132">
    <property type="entry name" value="Hexapep"/>
    <property type="match status" value="1"/>
</dbReference>
<keyword evidence="2" id="KW-0808">Transferase</keyword>